<feature type="domain" description="Fe2OG dioxygenase" evidence="12">
    <location>
        <begin position="190"/>
        <end position="304"/>
    </location>
</feature>
<reference evidence="13" key="2">
    <citation type="submission" date="2017-06" db="EMBL/GenBank/DDBJ databases">
        <title>The pomegranate genome and the genomics of punicalagin biosynthesis.</title>
        <authorList>
            <person name="Xu C."/>
        </authorList>
    </citation>
    <scope>NUCLEOTIDE SEQUENCE [LARGE SCALE GENOMIC DNA]</scope>
    <source>
        <tissue evidence="13">Fresh leaf</tissue>
    </source>
</reference>
<dbReference type="Proteomes" id="UP000515151">
    <property type="component" value="Chromosome 4"/>
</dbReference>
<name>A0A218WKA6_PUNGR</name>
<keyword evidence="15" id="KW-1185">Reference proteome</keyword>
<reference evidence="15" key="3">
    <citation type="journal article" date="2020" name="Plant Biotechnol. J.">
        <title>The pomegranate (Punica granatum L.) draft genome dissects genetic divergence between soft- and hard-seeded cultivars.</title>
        <authorList>
            <person name="Luo X."/>
            <person name="Li H."/>
            <person name="Wu Z."/>
            <person name="Yao W."/>
            <person name="Zhao P."/>
            <person name="Cao D."/>
            <person name="Yu H."/>
            <person name="Li K."/>
            <person name="Poudel K."/>
            <person name="Zhao D."/>
            <person name="Zhang F."/>
            <person name="Xia X."/>
            <person name="Chen L."/>
            <person name="Wang Q."/>
            <person name="Jing D."/>
            <person name="Cao S."/>
        </authorList>
    </citation>
    <scope>NUCLEOTIDE SEQUENCE [LARGE SCALE GENOMIC DNA]</scope>
</reference>
<keyword evidence="5 11" id="KW-0408">Iron</keyword>
<evidence type="ECO:0000256" key="9">
    <source>
        <dbReference type="ARBA" id="ARBA00061282"/>
    </source>
</evidence>
<dbReference type="Gene3D" id="2.60.120.330">
    <property type="entry name" value="B-lactam Antibiotic, Isopenicillin N Synthase, Chain"/>
    <property type="match status" value="1"/>
</dbReference>
<dbReference type="PANTHER" id="PTHR47990">
    <property type="entry name" value="2-OXOGLUTARATE (2OG) AND FE(II)-DEPENDENT OXYGENASE SUPERFAMILY PROTEIN-RELATED"/>
    <property type="match status" value="1"/>
</dbReference>
<evidence type="ECO:0000256" key="10">
    <source>
        <dbReference type="ARBA" id="ARBA00066708"/>
    </source>
</evidence>
<reference evidence="14" key="1">
    <citation type="journal article" date="2017" name="Plant J.">
        <title>The pomegranate (Punica granatum L.) genome and the genomics of punicalagin biosynthesis.</title>
        <authorList>
            <person name="Qin G."/>
            <person name="Xu C."/>
            <person name="Ming R."/>
            <person name="Tang H."/>
            <person name="Guyot R."/>
            <person name="Kramer E.M."/>
            <person name="Hu Y."/>
            <person name="Yi X."/>
            <person name="Qi Y."/>
            <person name="Xu X."/>
            <person name="Gao Z."/>
            <person name="Pan H."/>
            <person name="Jian J."/>
            <person name="Tian Y."/>
            <person name="Yue Z."/>
            <person name="Xu Y."/>
        </authorList>
    </citation>
    <scope>NUCLEOTIDE SEQUENCE [LARGE SCALE GENOMIC DNA]</scope>
    <source>
        <strain evidence="14">cv. Dabenzi</strain>
    </source>
</reference>
<dbReference type="InterPro" id="IPR026992">
    <property type="entry name" value="DIOX_N"/>
</dbReference>
<dbReference type="Pfam" id="PF14226">
    <property type="entry name" value="DIOX_N"/>
    <property type="match status" value="1"/>
</dbReference>
<evidence type="ECO:0000256" key="5">
    <source>
        <dbReference type="ARBA" id="ARBA00023004"/>
    </source>
</evidence>
<dbReference type="GO" id="GO:0046872">
    <property type="term" value="F:metal ion binding"/>
    <property type="evidence" value="ECO:0007669"/>
    <property type="project" value="UniProtKB-KW"/>
</dbReference>
<evidence type="ECO:0000256" key="3">
    <source>
        <dbReference type="ARBA" id="ARBA00022964"/>
    </source>
</evidence>
<dbReference type="Pfam" id="PF03171">
    <property type="entry name" value="2OG-FeII_Oxy"/>
    <property type="match status" value="1"/>
</dbReference>
<evidence type="ECO:0000313" key="14">
    <source>
        <dbReference type="Proteomes" id="UP000197138"/>
    </source>
</evidence>
<dbReference type="EMBL" id="MTKT01003953">
    <property type="protein sequence ID" value="OWM73076.1"/>
    <property type="molecule type" value="Genomic_DNA"/>
</dbReference>
<protein>
    <recommendedName>
        <fullName evidence="10">gibberellin 2beta-dioxygenase</fullName>
        <ecNumber evidence="10">1.14.11.13</ecNumber>
    </recommendedName>
</protein>
<reference evidence="16" key="4">
    <citation type="submission" date="2025-04" db="UniProtKB">
        <authorList>
            <consortium name="RefSeq"/>
        </authorList>
    </citation>
    <scope>IDENTIFICATION</scope>
    <source>
        <tissue evidence="16">Leaf</tissue>
    </source>
</reference>
<keyword evidence="2 11" id="KW-0479">Metal-binding</keyword>
<evidence type="ECO:0000313" key="15">
    <source>
        <dbReference type="Proteomes" id="UP000515151"/>
    </source>
</evidence>
<evidence type="ECO:0000256" key="4">
    <source>
        <dbReference type="ARBA" id="ARBA00023002"/>
    </source>
</evidence>
<dbReference type="AlphaFoldDB" id="A0A218WKA6"/>
<dbReference type="FunFam" id="2.60.120.330:FF:000014">
    <property type="entry name" value="Gibberellin 2-beta-dioxygenase 1"/>
    <property type="match status" value="1"/>
</dbReference>
<comment type="similarity">
    <text evidence="9">Belongs to the iron/ascorbate-dependent oxidoreductase family. GA2OX subfamily.</text>
</comment>
<evidence type="ECO:0000259" key="12">
    <source>
        <dbReference type="PROSITE" id="PS51471"/>
    </source>
</evidence>
<dbReference type="GeneID" id="116202683"/>
<dbReference type="Proteomes" id="UP000197138">
    <property type="component" value="Unassembled WGS sequence"/>
</dbReference>
<evidence type="ECO:0000256" key="2">
    <source>
        <dbReference type="ARBA" id="ARBA00022723"/>
    </source>
</evidence>
<dbReference type="RefSeq" id="XP_031390148.1">
    <property type="nucleotide sequence ID" value="XM_031534288.1"/>
</dbReference>
<dbReference type="EC" id="1.14.11.13" evidence="10"/>
<dbReference type="PROSITE" id="PS51471">
    <property type="entry name" value="FE2OG_OXY"/>
    <property type="match status" value="1"/>
</dbReference>
<dbReference type="InterPro" id="IPR044861">
    <property type="entry name" value="IPNS-like_FE2OG_OXY"/>
</dbReference>
<dbReference type="InterPro" id="IPR050231">
    <property type="entry name" value="Iron_ascorbate_oxido_reductase"/>
</dbReference>
<dbReference type="InterPro" id="IPR005123">
    <property type="entry name" value="Oxoglu/Fe-dep_dioxygenase_dom"/>
</dbReference>
<evidence type="ECO:0000256" key="11">
    <source>
        <dbReference type="RuleBase" id="RU003682"/>
    </source>
</evidence>
<dbReference type="GO" id="GO:0045543">
    <property type="term" value="F:gibberellin 2-beta-dioxygenase activity"/>
    <property type="evidence" value="ECO:0007669"/>
    <property type="project" value="UniProtKB-EC"/>
</dbReference>
<accession>A0A218WKA6</accession>
<keyword evidence="4 11" id="KW-0560">Oxidoreductase</keyword>
<evidence type="ECO:0000313" key="16">
    <source>
        <dbReference type="RefSeq" id="XP_031390148.1"/>
    </source>
</evidence>
<evidence type="ECO:0000256" key="1">
    <source>
        <dbReference type="ARBA" id="ARBA00004972"/>
    </source>
</evidence>
<keyword evidence="3" id="KW-0223">Dioxygenase</keyword>
<comment type="pathway">
    <text evidence="1">Hormone biosynthesis.</text>
</comment>
<evidence type="ECO:0000256" key="6">
    <source>
        <dbReference type="ARBA" id="ARBA00037909"/>
    </source>
</evidence>
<gene>
    <name evidence="16" type="primary">LOC116202683</name>
    <name evidence="13" type="ORF">CDL15_Pgr001190</name>
</gene>
<evidence type="ECO:0000256" key="7">
    <source>
        <dbReference type="ARBA" id="ARBA00052204"/>
    </source>
</evidence>
<evidence type="ECO:0000256" key="8">
    <source>
        <dbReference type="ARBA" id="ARBA00055835"/>
    </source>
</evidence>
<organism evidence="13 14">
    <name type="scientific">Punica granatum</name>
    <name type="common">Pomegranate</name>
    <dbReference type="NCBI Taxonomy" id="22663"/>
    <lineage>
        <taxon>Eukaryota</taxon>
        <taxon>Viridiplantae</taxon>
        <taxon>Streptophyta</taxon>
        <taxon>Embryophyta</taxon>
        <taxon>Tracheophyta</taxon>
        <taxon>Spermatophyta</taxon>
        <taxon>Magnoliopsida</taxon>
        <taxon>eudicotyledons</taxon>
        <taxon>Gunneridae</taxon>
        <taxon>Pentapetalae</taxon>
        <taxon>rosids</taxon>
        <taxon>malvids</taxon>
        <taxon>Myrtales</taxon>
        <taxon>Lythraceae</taxon>
        <taxon>Punica</taxon>
    </lineage>
</organism>
<comment type="catalytic activity">
    <reaction evidence="7">
        <text>gibberellin A1 + 2-oxoglutarate + O2 = gibberellin A8 + succinate + CO2</text>
        <dbReference type="Rhea" id="RHEA:15005"/>
        <dbReference type="ChEBI" id="CHEBI:15379"/>
        <dbReference type="ChEBI" id="CHEBI:16526"/>
        <dbReference type="ChEBI" id="CHEBI:16810"/>
        <dbReference type="ChEBI" id="CHEBI:30031"/>
        <dbReference type="ChEBI" id="CHEBI:58524"/>
        <dbReference type="ChEBI" id="CHEBI:58594"/>
        <dbReference type="EC" id="1.14.11.13"/>
    </reaction>
</comment>
<comment type="function">
    <text evidence="8">Catalyzes the 2-beta-hydroxylation of several biologically active gibberellins, leading to the homeostatic regulation of their endogenous level. Catabolism of gibberellins (GAs) plays a central role in plant development. Converts GA9/GA20 to GA51/GA29 and GA4/GA1 to GA34/GA8.</text>
</comment>
<sequence length="357" mass="39356">MVVLSQPALDHFSLIKTCTGPAPDAASAVSDIEIPEVDLAAAARGGRDDEVRRLVRACEELGFFKVVNHGVGTEMMGRVEAEAERFFKLPQSEKDTAGPPNPLGYGSKRIGPNGDIGWIEYLLLHTSPDVTSLNSLAAFRVAPNGHTFRTAVEEYVKAVKGLACEVLELMAEGLNIEPRDSLSAMLRDNKSDSLFRLNHYPPSPPELQLQLQPFLGGRSQLLGFGEHTDPQIISVLRSNDTAGLQVCLRDGTTWVSVPPDRSSFFINVGDSLQVFTNGRFRSVKHRVFADPTRSRVSMIYFGGPPLSQKIASMEGLMEEGEESLYKEFTWCEYKKSAYKSRLGEYRLGLFEKAVAGR</sequence>
<evidence type="ECO:0000313" key="13">
    <source>
        <dbReference type="EMBL" id="OWM73076.1"/>
    </source>
</evidence>
<comment type="pathway">
    <text evidence="6">Plant hormone biosynthesis; gibberellin biosynthesis.</text>
</comment>
<proteinExistence type="inferred from homology"/>
<dbReference type="OrthoDB" id="288590at2759"/>
<dbReference type="SUPFAM" id="SSF51197">
    <property type="entry name" value="Clavaminate synthase-like"/>
    <property type="match status" value="1"/>
</dbReference>
<dbReference type="InterPro" id="IPR027443">
    <property type="entry name" value="IPNS-like_sf"/>
</dbReference>